<organism evidence="5 6">
    <name type="scientific">Monosporascus ibericus</name>
    <dbReference type="NCBI Taxonomy" id="155417"/>
    <lineage>
        <taxon>Eukaryota</taxon>
        <taxon>Fungi</taxon>
        <taxon>Dikarya</taxon>
        <taxon>Ascomycota</taxon>
        <taxon>Pezizomycotina</taxon>
        <taxon>Sordariomycetes</taxon>
        <taxon>Xylariomycetidae</taxon>
        <taxon>Xylariales</taxon>
        <taxon>Xylariales incertae sedis</taxon>
        <taxon>Monosporascus</taxon>
    </lineage>
</organism>
<dbReference type="InterPro" id="IPR056884">
    <property type="entry name" value="NPHP3-like_N"/>
</dbReference>
<dbReference type="InterPro" id="IPR054471">
    <property type="entry name" value="GPIID_WHD"/>
</dbReference>
<dbReference type="Proteomes" id="UP000293360">
    <property type="component" value="Unassembled WGS sequence"/>
</dbReference>
<dbReference type="Pfam" id="PF00023">
    <property type="entry name" value="Ank"/>
    <property type="match status" value="1"/>
</dbReference>
<evidence type="ECO:0000259" key="4">
    <source>
        <dbReference type="Pfam" id="PF24883"/>
    </source>
</evidence>
<dbReference type="PROSITE" id="PS50088">
    <property type="entry name" value="ANK_REPEAT"/>
    <property type="match status" value="2"/>
</dbReference>
<dbReference type="PROSITE" id="PS50297">
    <property type="entry name" value="ANK_REP_REGION"/>
    <property type="match status" value="2"/>
</dbReference>
<feature type="domain" description="Nephrocystin 3-like N-terminal" evidence="4">
    <location>
        <begin position="232"/>
        <end position="396"/>
    </location>
</feature>
<keyword evidence="6" id="KW-1185">Reference proteome</keyword>
<proteinExistence type="predicted"/>
<evidence type="ECO:0000256" key="2">
    <source>
        <dbReference type="PROSITE-ProRule" id="PRU00023"/>
    </source>
</evidence>
<dbReference type="PANTHER" id="PTHR10039:SF15">
    <property type="entry name" value="NACHT DOMAIN-CONTAINING PROTEIN"/>
    <property type="match status" value="1"/>
</dbReference>
<accession>A0A4Q4TP28</accession>
<reference evidence="5 6" key="1">
    <citation type="submission" date="2018-06" db="EMBL/GenBank/DDBJ databases">
        <title>Complete Genomes of Monosporascus.</title>
        <authorList>
            <person name="Robinson A.J."/>
            <person name="Natvig D.O."/>
        </authorList>
    </citation>
    <scope>NUCLEOTIDE SEQUENCE [LARGE SCALE GENOMIC DNA]</scope>
    <source>
        <strain evidence="5 6">CBS 110550</strain>
    </source>
</reference>
<name>A0A4Q4TP28_9PEZI</name>
<keyword evidence="1" id="KW-0677">Repeat</keyword>
<feature type="repeat" description="ANK" evidence="2">
    <location>
        <begin position="668"/>
        <end position="689"/>
    </location>
</feature>
<dbReference type="InterPro" id="IPR002110">
    <property type="entry name" value="Ankyrin_rpt"/>
</dbReference>
<evidence type="ECO:0000313" key="5">
    <source>
        <dbReference type="EMBL" id="RYP09021.1"/>
    </source>
</evidence>
<comment type="caution">
    <text evidence="5">The sequence shown here is derived from an EMBL/GenBank/DDBJ whole genome shotgun (WGS) entry which is preliminary data.</text>
</comment>
<dbReference type="InterPro" id="IPR027417">
    <property type="entry name" value="P-loop_NTPase"/>
</dbReference>
<dbReference type="Gene3D" id="3.40.50.300">
    <property type="entry name" value="P-loop containing nucleotide triphosphate hydrolases"/>
    <property type="match status" value="1"/>
</dbReference>
<dbReference type="Pfam" id="PF24883">
    <property type="entry name" value="NPHP3_N"/>
    <property type="match status" value="1"/>
</dbReference>
<gene>
    <name evidence="5" type="ORF">DL764_001517</name>
</gene>
<feature type="domain" description="GPI inositol-deacylase winged helix" evidence="3">
    <location>
        <begin position="503"/>
        <end position="542"/>
    </location>
</feature>
<dbReference type="SUPFAM" id="SSF48403">
    <property type="entry name" value="Ankyrin repeat"/>
    <property type="match status" value="1"/>
</dbReference>
<dbReference type="AlphaFoldDB" id="A0A4Q4TP28"/>
<dbReference type="SUPFAM" id="SSF52540">
    <property type="entry name" value="P-loop containing nucleoside triphosphate hydrolases"/>
    <property type="match status" value="1"/>
</dbReference>
<protein>
    <submittedName>
        <fullName evidence="5">Uncharacterized protein</fullName>
    </submittedName>
</protein>
<evidence type="ECO:0000256" key="1">
    <source>
        <dbReference type="ARBA" id="ARBA00022737"/>
    </source>
</evidence>
<evidence type="ECO:0000259" key="3">
    <source>
        <dbReference type="Pfam" id="PF22939"/>
    </source>
</evidence>
<dbReference type="OrthoDB" id="1577640at2759"/>
<dbReference type="Gene3D" id="1.25.40.20">
    <property type="entry name" value="Ankyrin repeat-containing domain"/>
    <property type="match status" value="1"/>
</dbReference>
<dbReference type="Pfam" id="PF22939">
    <property type="entry name" value="WHD_GPIID"/>
    <property type="match status" value="1"/>
</dbReference>
<sequence>MDPLSTTASIIAILQLSSDVVKYIIGAKGATKDRRRLREEILACESILLQLQDHADDADEGTKWWEKIKALEGPDTPLCRLGIALEAVMAKLEPKKGLDKALSALKWPFNEKEVEKLISAIQREKSLLQLAMTNECRELIREVKKSSCKNKELLMELIQMIKDNANEDIGQFTKLNTILVEIQESQGNLKDYAGELRDQRANLEQRTILDWITPIDYAPQQSDIINQRQPRTGQWLLDSAEYQNWLKDDKQTLFCPGIPGAGKTILTSIVVENLMARFGNDKNIAVAFLYCNFRREDDQKAEHLLGSLLKQLAQGRSPLPESVASLYDSHENKRTRPSFDETTRALQSVAALYSRVFIVIDALDECQTTDGCRTRLLSELFSLQAKYGTNLFTTSRFIPEVTEMFSKSTSLEIRASVEDVGRYVDGHISHLPSFVGRNPELQEEIKTGIVKAIDGMFLLAKLHLNSLVGKRSPKAVRAALTKLPTGSEAYDDAYESAMERIESQGTDPEELAKEVLSWITCARRPLTISELQYALAVEVGEAELDEENLPQVGDMLSAFESGACQSDDEFEERLRSNPPYDYAAHNWGHHARHDINPNRIVFGFLESKVKVEASKQALMAVKKWSGHSNYSQEFPRQITGLHLAAYFGVENLARFLLGSNEPDLKDSYGRTPLLWAAENGHEAVVKLLLATEGVEADSKEIYGQTPLSRAAENGHEAVVKLLLATEGVEADSKDIYGRTPLLSC</sequence>
<dbReference type="STRING" id="155417.A0A4Q4TP28"/>
<dbReference type="Pfam" id="PF12796">
    <property type="entry name" value="Ank_2"/>
    <property type="match status" value="1"/>
</dbReference>
<dbReference type="PANTHER" id="PTHR10039">
    <property type="entry name" value="AMELOGENIN"/>
    <property type="match status" value="1"/>
</dbReference>
<dbReference type="InterPro" id="IPR036770">
    <property type="entry name" value="Ankyrin_rpt-contain_sf"/>
</dbReference>
<evidence type="ECO:0000313" key="6">
    <source>
        <dbReference type="Proteomes" id="UP000293360"/>
    </source>
</evidence>
<dbReference type="EMBL" id="QJNU01000048">
    <property type="protein sequence ID" value="RYP09021.1"/>
    <property type="molecule type" value="Genomic_DNA"/>
</dbReference>
<keyword evidence="2" id="KW-0040">ANK repeat</keyword>
<dbReference type="SMART" id="SM00248">
    <property type="entry name" value="ANK"/>
    <property type="match status" value="3"/>
</dbReference>
<feature type="repeat" description="ANK" evidence="2">
    <location>
        <begin position="702"/>
        <end position="723"/>
    </location>
</feature>